<sequence length="1137" mass="131082">MPEKERTAGDRKINQEHPTDYILEGKTITSISYNDLVKHSTAETRTSMGSSYQVYPTFLGLNQGLFTFSTRTDPGPEVKVVQLENSIWLSCSCLVSKSQLCAHQAQVLQAIMLRPELRVFFDEKLRRDKIKPVAQDYGLAQEENLDAYFELEYAQKTITIKPRIKELLPVNAETQAYLADSLLLKPQRPVSSRNAAPETTRLLVVLAEHKYYKHLYLQLFQATVNPEGKLKNPLQEILPADLIWLTHNPEEIKFYSAVAKFQHNYQTTPAESDGEALQALVKNPLQLNFYRQNLKKATGTVTAGSLVPVQVQNLPVNLELHVHLQDYFYQITGSITLEEQKLELPKLEILHEYFVAFKNKLYFIQNPDMLRVIRFFKKRNHKIIIHETKFAEFRQTVLVNLETKIRVNYSYVKPATEKQIIDYGFDETRESIIYLSDSEDFILITPVMRYGPLEIPVLSRQQIYATDARGNAFTLARDEEAENNLTAAILQQHPYFYEQLHQDCFYLHRDRFLRDGWFLDAFEAWQQAGITILGFKELKNNNLNPHKAKVNILVTSGINWFDTTIDVRFGKHQVPLKYLHKSIRNKNRFITLDDGTQGILPEEWLAKLSQYLEVGEIVGEKLRTPKVNYAGVAELYETEVLTQEVQRELARYQEQLATIEFIPETQVPPELHATLRGYQKQGLHWLNFLDQFNFGGCLADDMGLGKTIQVLAFILAQRSKVNHNTNLVVVPTSLLFNWQEEIARFAPTLQVLTSYGTNRIKTTQNLKNYEIILTSYGTLVSDIRVLKEYVFNYVILDESQNIKNPETERYRAVRLLQSRNKLVLTGTPIENNTFDIYGQLSFACPGLLGSKRYFRDHYSTPIDKFKNSQRAAELQRKVSPFILRRTKEQVAPELPDKTEMVIYCQMGLEQRRVYEAAEREIRDYISAQEEDELKKNPMHVLRGLTKLRQICNSPSLLPEGDYNVSASVKIETLLEQIESKAPYHKILVFSQFVSMLELIQKELKNRGLAFSVLTGQTKDRAGAVNKFQENEEVRVFLISLKAGGTGLNLTPADYVYLVDPWWNPAVENQAIDRTYRIGQKKNVVAVRFICPDTVEEKIRKLQEAKKELVKEVIQKDNSILKTLSKQDLLGLLGQNRI</sequence>
<dbReference type="EMBL" id="QASA01000001">
    <property type="protein sequence ID" value="RDC62498.1"/>
    <property type="molecule type" value="Genomic_DNA"/>
</dbReference>
<dbReference type="GO" id="GO:0005524">
    <property type="term" value="F:ATP binding"/>
    <property type="evidence" value="ECO:0007669"/>
    <property type="project" value="InterPro"/>
</dbReference>
<dbReference type="EC" id="2.7.11.1" evidence="6"/>
<dbReference type="RefSeq" id="WP_115371936.1">
    <property type="nucleotide sequence ID" value="NZ_QASA01000001.1"/>
</dbReference>
<dbReference type="PROSITE" id="PS51192">
    <property type="entry name" value="HELICASE_ATP_BIND_1"/>
    <property type="match status" value="1"/>
</dbReference>
<evidence type="ECO:0000313" key="7">
    <source>
        <dbReference type="Proteomes" id="UP000253919"/>
    </source>
</evidence>
<feature type="domain" description="Helicase ATP-binding" evidence="4">
    <location>
        <begin position="687"/>
        <end position="846"/>
    </location>
</feature>
<dbReference type="GO" id="GO:0004674">
    <property type="term" value="F:protein serine/threonine kinase activity"/>
    <property type="evidence" value="ECO:0007669"/>
    <property type="project" value="UniProtKB-KW"/>
</dbReference>
<dbReference type="GO" id="GO:0008270">
    <property type="term" value="F:zinc ion binding"/>
    <property type="evidence" value="ECO:0007669"/>
    <property type="project" value="UniProtKB-KW"/>
</dbReference>
<dbReference type="Pfam" id="PF08455">
    <property type="entry name" value="SNF2_assoc"/>
    <property type="match status" value="1"/>
</dbReference>
<keyword evidence="7" id="KW-1185">Reference proteome</keyword>
<keyword evidence="6" id="KW-0418">Kinase</keyword>
<dbReference type="Gene3D" id="3.40.50.300">
    <property type="entry name" value="P-loop containing nucleotide triphosphate hydrolases"/>
    <property type="match status" value="1"/>
</dbReference>
<accession>A0A369QJQ0</accession>
<dbReference type="Proteomes" id="UP000253919">
    <property type="component" value="Unassembled WGS sequence"/>
</dbReference>
<evidence type="ECO:0000313" key="6">
    <source>
        <dbReference type="EMBL" id="RDC62498.1"/>
    </source>
</evidence>
<dbReference type="PANTHER" id="PTHR10799">
    <property type="entry name" value="SNF2/RAD54 HELICASE FAMILY"/>
    <property type="match status" value="1"/>
</dbReference>
<dbReference type="InterPro" id="IPR049730">
    <property type="entry name" value="SNF2/RAD54-like_C"/>
</dbReference>
<dbReference type="GO" id="GO:0016787">
    <property type="term" value="F:hydrolase activity"/>
    <property type="evidence" value="ECO:0007669"/>
    <property type="project" value="UniProtKB-KW"/>
</dbReference>
<dbReference type="CDD" id="cd18793">
    <property type="entry name" value="SF2_C_SNF"/>
    <property type="match status" value="1"/>
</dbReference>
<dbReference type="InterPro" id="IPR013663">
    <property type="entry name" value="Helicase_SWF/SNF/SWI_bac"/>
</dbReference>
<evidence type="ECO:0000256" key="1">
    <source>
        <dbReference type="ARBA" id="ARBA00022801"/>
    </source>
</evidence>
<keyword evidence="2" id="KW-0479">Metal-binding</keyword>
<dbReference type="InterPro" id="IPR001650">
    <property type="entry name" value="Helicase_C-like"/>
</dbReference>
<dbReference type="AlphaFoldDB" id="A0A369QJQ0"/>
<dbReference type="InterPro" id="IPR038718">
    <property type="entry name" value="SNF2-like_sf"/>
</dbReference>
<dbReference type="CDD" id="cd18012">
    <property type="entry name" value="DEXQc_arch_SWI2_SNF2"/>
    <property type="match status" value="1"/>
</dbReference>
<dbReference type="Pfam" id="PF00271">
    <property type="entry name" value="Helicase_C"/>
    <property type="match status" value="1"/>
</dbReference>
<proteinExistence type="predicted"/>
<dbReference type="PROSITE" id="PS50966">
    <property type="entry name" value="ZF_SWIM"/>
    <property type="match status" value="1"/>
</dbReference>
<evidence type="ECO:0000259" key="4">
    <source>
        <dbReference type="PROSITE" id="PS51192"/>
    </source>
</evidence>
<keyword evidence="2" id="KW-0863">Zinc-finger</keyword>
<dbReference type="SMART" id="SM00490">
    <property type="entry name" value="HELICc"/>
    <property type="match status" value="1"/>
</dbReference>
<keyword evidence="6" id="KW-0723">Serine/threonine-protein kinase</keyword>
<dbReference type="Pfam" id="PF00176">
    <property type="entry name" value="SNF2-rel_dom"/>
    <property type="match status" value="1"/>
</dbReference>
<keyword evidence="2" id="KW-0862">Zinc</keyword>
<dbReference type="InterPro" id="IPR027417">
    <property type="entry name" value="P-loop_NTPase"/>
</dbReference>
<dbReference type="InterPro" id="IPR007527">
    <property type="entry name" value="Znf_SWIM"/>
</dbReference>
<name>A0A369QJQ0_9BACT</name>
<dbReference type="SUPFAM" id="SSF52540">
    <property type="entry name" value="P-loop containing nucleoside triphosphate hydrolases"/>
    <property type="match status" value="2"/>
</dbReference>
<dbReference type="SMART" id="SM00487">
    <property type="entry name" value="DEXDc"/>
    <property type="match status" value="1"/>
</dbReference>
<dbReference type="InterPro" id="IPR000330">
    <property type="entry name" value="SNF2_N"/>
</dbReference>
<reference evidence="6 7" key="1">
    <citation type="submission" date="2018-04" db="EMBL/GenBank/DDBJ databases">
        <title>Adhaeribacter sp. HMF7616 genome sequencing and assembly.</title>
        <authorList>
            <person name="Kang H."/>
            <person name="Kang J."/>
            <person name="Cha I."/>
            <person name="Kim H."/>
            <person name="Joh K."/>
        </authorList>
    </citation>
    <scope>NUCLEOTIDE SEQUENCE [LARGE SCALE GENOMIC DNA]</scope>
    <source>
        <strain evidence="6 7">HMF7616</strain>
    </source>
</reference>
<gene>
    <name evidence="6" type="ORF">AHMF7616_01092</name>
</gene>
<dbReference type="OrthoDB" id="9760715at2"/>
<protein>
    <submittedName>
        <fullName evidence="6">Non-specific serine/threonine protein kinase</fullName>
        <ecNumber evidence="6">2.7.11.1</ecNumber>
    </submittedName>
</protein>
<keyword evidence="6" id="KW-0808">Transferase</keyword>
<feature type="domain" description="SWIM-type" evidence="3">
    <location>
        <begin position="76"/>
        <end position="112"/>
    </location>
</feature>
<feature type="domain" description="Helicase C-terminal" evidence="5">
    <location>
        <begin position="969"/>
        <end position="1120"/>
    </location>
</feature>
<evidence type="ECO:0000256" key="2">
    <source>
        <dbReference type="PROSITE-ProRule" id="PRU00325"/>
    </source>
</evidence>
<dbReference type="Gene3D" id="3.40.50.10810">
    <property type="entry name" value="Tandem AAA-ATPase domain"/>
    <property type="match status" value="1"/>
</dbReference>
<organism evidence="6 7">
    <name type="scientific">Adhaeribacter pallidiroseus</name>
    <dbReference type="NCBI Taxonomy" id="2072847"/>
    <lineage>
        <taxon>Bacteria</taxon>
        <taxon>Pseudomonadati</taxon>
        <taxon>Bacteroidota</taxon>
        <taxon>Cytophagia</taxon>
        <taxon>Cytophagales</taxon>
        <taxon>Hymenobacteraceae</taxon>
        <taxon>Adhaeribacter</taxon>
    </lineage>
</organism>
<dbReference type="PROSITE" id="PS51194">
    <property type="entry name" value="HELICASE_CTER"/>
    <property type="match status" value="1"/>
</dbReference>
<evidence type="ECO:0000259" key="5">
    <source>
        <dbReference type="PROSITE" id="PS51194"/>
    </source>
</evidence>
<evidence type="ECO:0000259" key="3">
    <source>
        <dbReference type="PROSITE" id="PS50966"/>
    </source>
</evidence>
<keyword evidence="1" id="KW-0378">Hydrolase</keyword>
<dbReference type="InterPro" id="IPR014001">
    <property type="entry name" value="Helicase_ATP-bd"/>
</dbReference>
<comment type="caution">
    <text evidence="6">The sequence shown here is derived from an EMBL/GenBank/DDBJ whole genome shotgun (WGS) entry which is preliminary data.</text>
</comment>